<protein>
    <recommendedName>
        <fullName evidence="2">FAR1 domain-containing protein</fullName>
    </recommendedName>
</protein>
<dbReference type="Proteomes" id="UP000289738">
    <property type="component" value="Chromosome A09"/>
</dbReference>
<accession>A0A445BLT4</accession>
<keyword evidence="4" id="KW-1185">Reference proteome</keyword>
<dbReference type="Pfam" id="PF03101">
    <property type="entry name" value="FAR1"/>
    <property type="match status" value="1"/>
</dbReference>
<organism evidence="3 4">
    <name type="scientific">Arachis hypogaea</name>
    <name type="common">Peanut</name>
    <dbReference type="NCBI Taxonomy" id="3818"/>
    <lineage>
        <taxon>Eukaryota</taxon>
        <taxon>Viridiplantae</taxon>
        <taxon>Streptophyta</taxon>
        <taxon>Embryophyta</taxon>
        <taxon>Tracheophyta</taxon>
        <taxon>Spermatophyta</taxon>
        <taxon>Magnoliopsida</taxon>
        <taxon>eudicotyledons</taxon>
        <taxon>Gunneridae</taxon>
        <taxon>Pentapetalae</taxon>
        <taxon>rosids</taxon>
        <taxon>fabids</taxon>
        <taxon>Fabales</taxon>
        <taxon>Fabaceae</taxon>
        <taxon>Papilionoideae</taxon>
        <taxon>50 kb inversion clade</taxon>
        <taxon>dalbergioids sensu lato</taxon>
        <taxon>Dalbergieae</taxon>
        <taxon>Pterocarpus clade</taxon>
        <taxon>Arachis</taxon>
    </lineage>
</organism>
<evidence type="ECO:0000313" key="4">
    <source>
        <dbReference type="Proteomes" id="UP000289738"/>
    </source>
</evidence>
<dbReference type="InterPro" id="IPR004330">
    <property type="entry name" value="FAR1_DNA_bnd_dom"/>
</dbReference>
<dbReference type="AlphaFoldDB" id="A0A445BLT4"/>
<evidence type="ECO:0000256" key="1">
    <source>
        <dbReference type="SAM" id="MobiDB-lite"/>
    </source>
</evidence>
<reference evidence="3 4" key="1">
    <citation type="submission" date="2019-01" db="EMBL/GenBank/DDBJ databases">
        <title>Sequencing of cultivated peanut Arachis hypogaea provides insights into genome evolution and oil improvement.</title>
        <authorList>
            <person name="Chen X."/>
        </authorList>
    </citation>
    <scope>NUCLEOTIDE SEQUENCE [LARGE SCALE GENOMIC DNA]</scope>
    <source>
        <strain evidence="4">cv. Fuhuasheng</strain>
        <tissue evidence="3">Leaves</tissue>
    </source>
</reference>
<proteinExistence type="predicted"/>
<evidence type="ECO:0000313" key="3">
    <source>
        <dbReference type="EMBL" id="RYR39639.1"/>
    </source>
</evidence>
<name>A0A445BLT4_ARAHY</name>
<dbReference type="PANTHER" id="PTHR47718:SF5">
    <property type="entry name" value="PROTEIN FAR1-RELATED SEQUENCE 8-LIKE"/>
    <property type="match status" value="1"/>
</dbReference>
<feature type="domain" description="FAR1" evidence="2">
    <location>
        <begin position="28"/>
        <end position="74"/>
    </location>
</feature>
<evidence type="ECO:0000259" key="2">
    <source>
        <dbReference type="Pfam" id="PF03101"/>
    </source>
</evidence>
<gene>
    <name evidence="3" type="ORF">Ahy_A09g045206</name>
</gene>
<feature type="region of interest" description="Disordered" evidence="1">
    <location>
        <begin position="225"/>
        <end position="258"/>
    </location>
</feature>
<sequence length="258" mass="29660">MESVLEEQNIEDVPKVGMCFGTIEDANQFYQNYAKRVGFVTKIRFTRRVGKDKVPKNQMITCNREGKCKSRVCLDHSHPCDPEMAKLLTCNREMTMHMCRVIERNDEAEDDFQNQWEDFLIEYGIEDNKWLSERFDDLCSYSNSVAQFSSQTKETSDILHHYLDMAMAECQKHVANSSSNANELDNLLTLEDDGKDGGKDALSIFVGGCIISIQDIKSPPYVFTKGRPTNRLGSEKDKMIRKKTEAKKRKSEITKKEL</sequence>
<feature type="compositionally biased region" description="Basic residues" evidence="1">
    <location>
        <begin position="239"/>
        <end position="250"/>
    </location>
</feature>
<comment type="caution">
    <text evidence="3">The sequence shown here is derived from an EMBL/GenBank/DDBJ whole genome shotgun (WGS) entry which is preliminary data.</text>
</comment>
<dbReference type="EMBL" id="SDMP01000009">
    <property type="protein sequence ID" value="RYR39639.1"/>
    <property type="molecule type" value="Genomic_DNA"/>
</dbReference>
<dbReference type="PANTHER" id="PTHR47718">
    <property type="entry name" value="OS01G0519700 PROTEIN"/>
    <property type="match status" value="1"/>
</dbReference>